<dbReference type="EMBL" id="CP000089">
    <property type="protein sequence ID" value="AAZ48309.1"/>
    <property type="molecule type" value="Genomic_DNA"/>
</dbReference>
<dbReference type="STRING" id="159087.Daro_3580"/>
<comment type="similarity">
    <text evidence="1">Belongs to the LysR transcriptional regulatory family.</text>
</comment>
<evidence type="ECO:0000256" key="4">
    <source>
        <dbReference type="ARBA" id="ARBA00023163"/>
    </source>
</evidence>
<gene>
    <name evidence="6" type="ordered locus">Daro_3580</name>
</gene>
<reference evidence="6" key="1">
    <citation type="submission" date="2005-08" db="EMBL/GenBank/DDBJ databases">
        <title>Complete sequence of Dechloromonas aromatica RCB.</title>
        <authorList>
            <person name="Salinero K.K."/>
            <person name="Copeland A."/>
            <person name="Lucas S."/>
            <person name="Lapidus A."/>
            <person name="Barry K."/>
            <person name="Detter J.C."/>
            <person name="Glavina T."/>
            <person name="Hammon N."/>
            <person name="Israni S."/>
            <person name="Pitluck S."/>
            <person name="Di Bartolo G."/>
            <person name="Trong S."/>
            <person name="Schmutz J."/>
            <person name="Larimer F."/>
            <person name="Land M."/>
            <person name="Ivanova N."/>
            <person name="Richardson P."/>
        </authorList>
    </citation>
    <scope>NUCLEOTIDE SEQUENCE</scope>
    <source>
        <strain evidence="6">RCB</strain>
    </source>
</reference>
<dbReference type="eggNOG" id="COG0583">
    <property type="taxonomic scope" value="Bacteria"/>
</dbReference>
<dbReference type="KEGG" id="dar:Daro_3580"/>
<dbReference type="PANTHER" id="PTHR30537:SF74">
    <property type="entry name" value="HTH-TYPE TRANSCRIPTIONAL REGULATOR TRPI"/>
    <property type="match status" value="1"/>
</dbReference>
<dbReference type="PANTHER" id="PTHR30537">
    <property type="entry name" value="HTH-TYPE TRANSCRIPTIONAL REGULATOR"/>
    <property type="match status" value="1"/>
</dbReference>
<proteinExistence type="inferred from homology"/>
<dbReference type="SUPFAM" id="SSF46785">
    <property type="entry name" value="Winged helix' DNA-binding domain"/>
    <property type="match status" value="1"/>
</dbReference>
<evidence type="ECO:0000256" key="2">
    <source>
        <dbReference type="ARBA" id="ARBA00023015"/>
    </source>
</evidence>
<dbReference type="InterPro" id="IPR058163">
    <property type="entry name" value="LysR-type_TF_proteobact-type"/>
</dbReference>
<dbReference type="Pfam" id="PF03466">
    <property type="entry name" value="LysR_substrate"/>
    <property type="match status" value="1"/>
</dbReference>
<dbReference type="GO" id="GO:0003700">
    <property type="term" value="F:DNA-binding transcription factor activity"/>
    <property type="evidence" value="ECO:0007669"/>
    <property type="project" value="InterPro"/>
</dbReference>
<dbReference type="Pfam" id="PF00126">
    <property type="entry name" value="HTH_1"/>
    <property type="match status" value="1"/>
</dbReference>
<keyword evidence="4" id="KW-0804">Transcription</keyword>
<keyword evidence="2" id="KW-0805">Transcription regulation</keyword>
<dbReference type="CDD" id="cd08432">
    <property type="entry name" value="PBP2_GcdR_TrpI_HvrB_AmpR_like"/>
    <property type="match status" value="1"/>
</dbReference>
<dbReference type="InterPro" id="IPR005119">
    <property type="entry name" value="LysR_subst-bd"/>
</dbReference>
<organism evidence="6">
    <name type="scientific">Dechloromonas aromatica (strain RCB)</name>
    <dbReference type="NCBI Taxonomy" id="159087"/>
    <lineage>
        <taxon>Bacteria</taxon>
        <taxon>Pseudomonadati</taxon>
        <taxon>Pseudomonadota</taxon>
        <taxon>Betaproteobacteria</taxon>
        <taxon>Rhodocyclales</taxon>
        <taxon>Azonexaceae</taxon>
        <taxon>Dechloromonas</taxon>
    </lineage>
</organism>
<dbReference type="OrthoDB" id="9178397at2"/>
<evidence type="ECO:0000313" key="6">
    <source>
        <dbReference type="EMBL" id="AAZ48309.1"/>
    </source>
</evidence>
<dbReference type="SUPFAM" id="SSF53850">
    <property type="entry name" value="Periplasmic binding protein-like II"/>
    <property type="match status" value="1"/>
</dbReference>
<feature type="domain" description="HTH lysR-type" evidence="5">
    <location>
        <begin position="5"/>
        <end position="62"/>
    </location>
</feature>
<evidence type="ECO:0000259" key="5">
    <source>
        <dbReference type="PROSITE" id="PS50931"/>
    </source>
</evidence>
<dbReference type="GO" id="GO:0043565">
    <property type="term" value="F:sequence-specific DNA binding"/>
    <property type="evidence" value="ECO:0007669"/>
    <property type="project" value="TreeGrafter"/>
</dbReference>
<protein>
    <submittedName>
        <fullName evidence="6">Transcriptional regulator, LysR family</fullName>
    </submittedName>
</protein>
<dbReference type="InterPro" id="IPR000847">
    <property type="entry name" value="LysR_HTH_N"/>
</dbReference>
<dbReference type="InterPro" id="IPR036390">
    <property type="entry name" value="WH_DNA-bd_sf"/>
</dbReference>
<dbReference type="PROSITE" id="PS50931">
    <property type="entry name" value="HTH_LYSR"/>
    <property type="match status" value="1"/>
</dbReference>
<dbReference type="AlphaFoldDB" id="Q47A22"/>
<evidence type="ECO:0000256" key="1">
    <source>
        <dbReference type="ARBA" id="ARBA00009437"/>
    </source>
</evidence>
<evidence type="ECO:0000256" key="3">
    <source>
        <dbReference type="ARBA" id="ARBA00023125"/>
    </source>
</evidence>
<accession>Q47A22</accession>
<dbReference type="Gene3D" id="3.40.190.10">
    <property type="entry name" value="Periplasmic binding protein-like II"/>
    <property type="match status" value="2"/>
</dbReference>
<name>Q47A22_DECAR</name>
<keyword evidence="3" id="KW-0238">DNA-binding</keyword>
<dbReference type="PRINTS" id="PR00039">
    <property type="entry name" value="HTHLYSR"/>
</dbReference>
<dbReference type="InterPro" id="IPR036388">
    <property type="entry name" value="WH-like_DNA-bd_sf"/>
</dbReference>
<dbReference type="HOGENOM" id="CLU_039613_37_0_4"/>
<dbReference type="Gene3D" id="1.10.10.10">
    <property type="entry name" value="Winged helix-like DNA-binding domain superfamily/Winged helix DNA-binding domain"/>
    <property type="match status" value="1"/>
</dbReference>
<dbReference type="GO" id="GO:0006351">
    <property type="term" value="P:DNA-templated transcription"/>
    <property type="evidence" value="ECO:0007669"/>
    <property type="project" value="TreeGrafter"/>
</dbReference>
<sequence length="294" mass="32971">MSRFPPLRALVVFDAAMRSGSFSVAADELCVTPGAVGQQIQKLEDWLGIPLFIRQVRQVQATEDARAYWQRIQPALAQIADASHKFRDSRSMAVTLSMPPSFAAKWFTRRMARLLTQHPEIELHLNATTALVDFERESVDLSIRYFNGQAPSLDASLLFKDEARVYCSPEYARALNLDVPEDLGHATLLLTTIHPLWPQWLSQFSLLDERKIAAIPRIHFDQSMMAIEAAKLGQGVVMASPLLAAGELADGTLIEPFGHYLPLSNAYYVVHHSKLPLRPAAMLVKQWLIDEARQ</sequence>